<evidence type="ECO:0000313" key="1">
    <source>
        <dbReference type="EMBL" id="KAJ7545264.1"/>
    </source>
</evidence>
<accession>A0ACC2CTC4</accession>
<comment type="caution">
    <text evidence="1">The sequence shown here is derived from an EMBL/GenBank/DDBJ whole genome shotgun (WGS) entry which is preliminary data.</text>
</comment>
<dbReference type="Proteomes" id="UP001162992">
    <property type="component" value="Chromosome 9"/>
</dbReference>
<sequence length="219" mass="23838">MATYFVDVQVGSWDYKCENIPPYCGNLFLNFMKAKMTGEKKSMKRGRALKEHIQLKEDVQPCQDCSLDNICSYLPTTMIDATVSGSVGVLGDISNIVNPSNVQDKATHIAIVKVVSTTSENCVIPPSFDLKLGNAVSDFFDLTLVVPPVSASVHYEPVQVHSTSMSEAFVTPLVNSPNVDSNTNVTIDPDTSVDLEASVNLEKLSKGFFVKLMSKSYGS</sequence>
<gene>
    <name evidence="1" type="ORF">O6H91_09G113000</name>
</gene>
<evidence type="ECO:0000313" key="2">
    <source>
        <dbReference type="Proteomes" id="UP001162992"/>
    </source>
</evidence>
<dbReference type="EMBL" id="CM055100">
    <property type="protein sequence ID" value="KAJ7545264.1"/>
    <property type="molecule type" value="Genomic_DNA"/>
</dbReference>
<proteinExistence type="predicted"/>
<keyword evidence="2" id="KW-1185">Reference proteome</keyword>
<organism evidence="1 2">
    <name type="scientific">Diphasiastrum complanatum</name>
    <name type="common">Issler's clubmoss</name>
    <name type="synonym">Lycopodium complanatum</name>
    <dbReference type="NCBI Taxonomy" id="34168"/>
    <lineage>
        <taxon>Eukaryota</taxon>
        <taxon>Viridiplantae</taxon>
        <taxon>Streptophyta</taxon>
        <taxon>Embryophyta</taxon>
        <taxon>Tracheophyta</taxon>
        <taxon>Lycopodiopsida</taxon>
        <taxon>Lycopodiales</taxon>
        <taxon>Lycopodiaceae</taxon>
        <taxon>Lycopodioideae</taxon>
        <taxon>Diphasiastrum</taxon>
    </lineage>
</organism>
<protein>
    <submittedName>
        <fullName evidence="1">Uncharacterized protein</fullName>
    </submittedName>
</protein>
<name>A0ACC2CTC4_DIPCM</name>
<reference evidence="2" key="1">
    <citation type="journal article" date="2024" name="Proc. Natl. Acad. Sci. U.S.A.">
        <title>Extraordinary preservation of gene collinearity over three hundred million years revealed in homosporous lycophytes.</title>
        <authorList>
            <person name="Li C."/>
            <person name="Wickell D."/>
            <person name="Kuo L.Y."/>
            <person name="Chen X."/>
            <person name="Nie B."/>
            <person name="Liao X."/>
            <person name="Peng D."/>
            <person name="Ji J."/>
            <person name="Jenkins J."/>
            <person name="Williams M."/>
            <person name="Shu S."/>
            <person name="Plott C."/>
            <person name="Barry K."/>
            <person name="Rajasekar S."/>
            <person name="Grimwood J."/>
            <person name="Han X."/>
            <person name="Sun S."/>
            <person name="Hou Z."/>
            <person name="He W."/>
            <person name="Dai G."/>
            <person name="Sun C."/>
            <person name="Schmutz J."/>
            <person name="Leebens-Mack J.H."/>
            <person name="Li F.W."/>
            <person name="Wang L."/>
        </authorList>
    </citation>
    <scope>NUCLEOTIDE SEQUENCE [LARGE SCALE GENOMIC DNA]</scope>
    <source>
        <strain evidence="2">cv. PW_Plant_1</strain>
    </source>
</reference>